<feature type="non-terminal residue" evidence="1">
    <location>
        <position position="1"/>
    </location>
</feature>
<gene>
    <name evidence="1" type="ORF">LCGC14_2606540</name>
</gene>
<name>A0A0F9AUU9_9ZZZZ</name>
<dbReference type="PANTHER" id="PTHR43434">
    <property type="entry name" value="PHOSPHOGLYCOLATE PHOSPHATASE"/>
    <property type="match status" value="1"/>
</dbReference>
<dbReference type="GO" id="GO:0006281">
    <property type="term" value="P:DNA repair"/>
    <property type="evidence" value="ECO:0007669"/>
    <property type="project" value="TreeGrafter"/>
</dbReference>
<dbReference type="InterPro" id="IPR036412">
    <property type="entry name" value="HAD-like_sf"/>
</dbReference>
<comment type="caution">
    <text evidence="1">The sequence shown here is derived from an EMBL/GenBank/DDBJ whole genome shotgun (WGS) entry which is preliminary data.</text>
</comment>
<accession>A0A0F9AUU9</accession>
<dbReference type="InterPro" id="IPR041492">
    <property type="entry name" value="HAD_2"/>
</dbReference>
<reference evidence="1" key="1">
    <citation type="journal article" date="2015" name="Nature">
        <title>Complex archaea that bridge the gap between prokaryotes and eukaryotes.</title>
        <authorList>
            <person name="Spang A."/>
            <person name="Saw J.H."/>
            <person name="Jorgensen S.L."/>
            <person name="Zaremba-Niedzwiedzka K."/>
            <person name="Martijn J."/>
            <person name="Lind A.E."/>
            <person name="van Eijk R."/>
            <person name="Schleper C."/>
            <person name="Guy L."/>
            <person name="Ettema T.J."/>
        </authorList>
    </citation>
    <scope>NUCLEOTIDE SEQUENCE</scope>
</reference>
<dbReference type="InterPro" id="IPR050155">
    <property type="entry name" value="HAD-like_hydrolase_sf"/>
</dbReference>
<proteinExistence type="predicted"/>
<dbReference type="SUPFAM" id="SSF56784">
    <property type="entry name" value="HAD-like"/>
    <property type="match status" value="1"/>
</dbReference>
<dbReference type="GO" id="GO:0008967">
    <property type="term" value="F:phosphoglycolate phosphatase activity"/>
    <property type="evidence" value="ECO:0007669"/>
    <property type="project" value="TreeGrafter"/>
</dbReference>
<dbReference type="InterPro" id="IPR023214">
    <property type="entry name" value="HAD_sf"/>
</dbReference>
<protein>
    <recommendedName>
        <fullName evidence="2">HAD family hydrolase</fullName>
    </recommendedName>
</protein>
<dbReference type="PANTHER" id="PTHR43434:SF1">
    <property type="entry name" value="PHOSPHOGLYCOLATE PHOSPHATASE"/>
    <property type="match status" value="1"/>
</dbReference>
<feature type="non-terminal residue" evidence="1">
    <location>
        <position position="463"/>
    </location>
</feature>
<evidence type="ECO:0008006" key="2">
    <source>
        <dbReference type="Google" id="ProtNLM"/>
    </source>
</evidence>
<organism evidence="1">
    <name type="scientific">marine sediment metagenome</name>
    <dbReference type="NCBI Taxonomy" id="412755"/>
    <lineage>
        <taxon>unclassified sequences</taxon>
        <taxon>metagenomes</taxon>
        <taxon>ecological metagenomes</taxon>
    </lineage>
</organism>
<evidence type="ECO:0000313" key="1">
    <source>
        <dbReference type="EMBL" id="KKL05387.1"/>
    </source>
</evidence>
<sequence length="463" mass="54228">GLVVEVAGYSVAVQRPYEDTISMLKEVNSKGLKTAIISDFYLPGRYFKQLILYHQLEKYVNAVFISADTGLTKASGRNYPSVLKAFACRPENIVMVGDNLHADHDMAKKNGINSFFIDRQEQKTVYTRWSKKELPERVEKLKRQISGEVEKNSNHVFPELALILWHFSYLLWQRLYWNGIRDVFFFSKEGEFLKFLFQRFQNDFFGAQIIQSHYLIISRKASYIGSLKPLKEENFTGIFNQYRNISPRDFLLSLSFNEEEARDICDNLNINFAEILTNFPDSTEFYNIFSFKKFQTLYENKRNEQRNNLISYLDSFGIDYHRDGINIVDVGWKGSIQDNLFFTLKEKVNISGYYVGLFQPTNVREKNRKTGVLFSETPQKSSYFDIYRTNTSLFEMILGASHGSADGYYTREERDPLDNRPHSRISHCVNLGEKEICITTVDYPEERHLFKKHIKPLQKNLYN</sequence>
<dbReference type="EMBL" id="LAZR01044139">
    <property type="protein sequence ID" value="KKL05387.1"/>
    <property type="molecule type" value="Genomic_DNA"/>
</dbReference>
<dbReference type="Pfam" id="PF13419">
    <property type="entry name" value="HAD_2"/>
    <property type="match status" value="1"/>
</dbReference>
<dbReference type="Gene3D" id="3.40.50.1000">
    <property type="entry name" value="HAD superfamily/HAD-like"/>
    <property type="match status" value="1"/>
</dbReference>
<dbReference type="AlphaFoldDB" id="A0A0F9AUU9"/>